<dbReference type="AlphaFoldDB" id="A0AA38ZSK3"/>
<evidence type="ECO:0000313" key="3">
    <source>
        <dbReference type="Proteomes" id="UP001168098"/>
    </source>
</evidence>
<comment type="caution">
    <text evidence="2">The sequence shown here is derived from an EMBL/GenBank/DDBJ whole genome shotgun (WGS) entry which is preliminary data.</text>
</comment>
<dbReference type="Proteomes" id="UP001168098">
    <property type="component" value="Unassembled WGS sequence"/>
</dbReference>
<keyword evidence="3" id="KW-1185">Reference proteome</keyword>
<accession>A0AA38ZSK3</accession>
<feature type="region of interest" description="Disordered" evidence="1">
    <location>
        <begin position="1"/>
        <end position="41"/>
    </location>
</feature>
<evidence type="ECO:0000313" key="2">
    <source>
        <dbReference type="EMBL" id="KAJ9693583.1"/>
    </source>
</evidence>
<feature type="compositionally biased region" description="Polar residues" evidence="1">
    <location>
        <begin position="11"/>
        <end position="24"/>
    </location>
</feature>
<protein>
    <submittedName>
        <fullName evidence="2">Uncharacterized protein</fullName>
    </submittedName>
</protein>
<feature type="compositionally biased region" description="Acidic residues" evidence="1">
    <location>
        <begin position="1"/>
        <end position="10"/>
    </location>
</feature>
<reference evidence="2 3" key="1">
    <citation type="journal article" date="2023" name="BMC Biotechnol.">
        <title>Vitis rotundifolia cv Carlos genome sequencing.</title>
        <authorList>
            <person name="Huff M."/>
            <person name="Hulse-Kemp A."/>
            <person name="Scheffler B."/>
            <person name="Youngblood R."/>
            <person name="Simpson S."/>
            <person name="Babiker E."/>
            <person name="Staton M."/>
        </authorList>
    </citation>
    <scope>NUCLEOTIDE SEQUENCE [LARGE SCALE GENOMIC DNA]</scope>
    <source>
        <tissue evidence="2">Leaf</tissue>
    </source>
</reference>
<name>A0AA38ZSK3_VITRO</name>
<gene>
    <name evidence="2" type="ORF">PVL29_009507</name>
</gene>
<sequence length="104" mass="11387">MGVDSWDDTAENVTSRISGDSVSSRIDDDGASPVTPKVDAFDSDGISLDSGSIEAMPNPLTTFNIDCLPFCLILTTLEDQCHELLDTLRRELHHTRVYDGEQNS</sequence>
<organism evidence="2 3">
    <name type="scientific">Vitis rotundifolia</name>
    <name type="common">Muscadine grape</name>
    <dbReference type="NCBI Taxonomy" id="103349"/>
    <lineage>
        <taxon>Eukaryota</taxon>
        <taxon>Viridiplantae</taxon>
        <taxon>Streptophyta</taxon>
        <taxon>Embryophyta</taxon>
        <taxon>Tracheophyta</taxon>
        <taxon>Spermatophyta</taxon>
        <taxon>Magnoliopsida</taxon>
        <taxon>eudicotyledons</taxon>
        <taxon>Gunneridae</taxon>
        <taxon>Pentapetalae</taxon>
        <taxon>rosids</taxon>
        <taxon>Vitales</taxon>
        <taxon>Vitaceae</taxon>
        <taxon>Viteae</taxon>
        <taxon>Vitis</taxon>
    </lineage>
</organism>
<dbReference type="EMBL" id="JARBHA010000008">
    <property type="protein sequence ID" value="KAJ9693583.1"/>
    <property type="molecule type" value="Genomic_DNA"/>
</dbReference>
<proteinExistence type="predicted"/>
<evidence type="ECO:0000256" key="1">
    <source>
        <dbReference type="SAM" id="MobiDB-lite"/>
    </source>
</evidence>